<dbReference type="GO" id="GO:0016301">
    <property type="term" value="F:kinase activity"/>
    <property type="evidence" value="ECO:0007669"/>
    <property type="project" value="UniProtKB-KW"/>
</dbReference>
<dbReference type="InterPro" id="IPR032623">
    <property type="entry name" value="FecR_N"/>
</dbReference>
<feature type="domain" description="FecR protein" evidence="1">
    <location>
        <begin position="128"/>
        <end position="223"/>
    </location>
</feature>
<dbReference type="EMBL" id="CP021109">
    <property type="protein sequence ID" value="ARP85168.1"/>
    <property type="molecule type" value="Genomic_DNA"/>
</dbReference>
<evidence type="ECO:0000313" key="4">
    <source>
        <dbReference type="Proteomes" id="UP000194139"/>
    </source>
</evidence>
<dbReference type="GO" id="GO:0016989">
    <property type="term" value="F:sigma factor antagonist activity"/>
    <property type="evidence" value="ECO:0007669"/>
    <property type="project" value="TreeGrafter"/>
</dbReference>
<name>A0A1W6YVZ5_9BORD</name>
<proteinExistence type="predicted"/>
<evidence type="ECO:0000313" key="3">
    <source>
        <dbReference type="EMBL" id="ARP85168.1"/>
    </source>
</evidence>
<dbReference type="Pfam" id="PF16220">
    <property type="entry name" value="DUF4880"/>
    <property type="match status" value="1"/>
</dbReference>
<dbReference type="AlphaFoldDB" id="A0A1W6YVZ5"/>
<dbReference type="Pfam" id="PF04773">
    <property type="entry name" value="FecR"/>
    <property type="match status" value="1"/>
</dbReference>
<gene>
    <name evidence="3" type="ORF">CAL13_02250</name>
</gene>
<keyword evidence="3" id="KW-0808">Transferase</keyword>
<dbReference type="Proteomes" id="UP000194139">
    <property type="component" value="Chromosome"/>
</dbReference>
<evidence type="ECO:0000259" key="2">
    <source>
        <dbReference type="Pfam" id="PF16220"/>
    </source>
</evidence>
<organism evidence="3 4">
    <name type="scientific">Bordetella genomosp. 9</name>
    <dbReference type="NCBI Taxonomy" id="1416803"/>
    <lineage>
        <taxon>Bacteria</taxon>
        <taxon>Pseudomonadati</taxon>
        <taxon>Pseudomonadota</taxon>
        <taxon>Betaproteobacteria</taxon>
        <taxon>Burkholderiales</taxon>
        <taxon>Alcaligenaceae</taxon>
        <taxon>Bordetella</taxon>
    </lineage>
</organism>
<keyword evidence="3" id="KW-0418">Kinase</keyword>
<feature type="domain" description="FecR N-terminal" evidence="2">
    <location>
        <begin position="26"/>
        <end position="67"/>
    </location>
</feature>
<keyword evidence="4" id="KW-1185">Reference proteome</keyword>
<sequence>MTSFPPASPWYRATPDAAQVPPEVAERALEWLLALQDDGGCPAIKEAWQRWRTEHPDHERAWQRIESVRCRLEPLASPFNAAVAQATLAPPPAPHRRRAVKAMAVMIAGGAAAWGVEAFAPWRQWASDYRTGVGERRTWVLEDGTRVLLNTDSAIDVRFDAAQRRVALLAGEIVIATAADSSPNARPFLVETAEGMARALGTVYRVRRFDGGTALDVFEGAVEVRPRDNPGASLVVRAGFGTRYSSRTVDPPSRADESVIAWRDGFIVARGMRLDDFLAELGRYTSDALSCDPAIAGVRVSGSFPIASIDKVLRNVGTTLGVRIEIRSRFWGGKAVRLTPVPAAQRI</sequence>
<dbReference type="RefSeq" id="WP_086071381.1">
    <property type="nucleotide sequence ID" value="NZ_CP021109.1"/>
</dbReference>
<dbReference type="Gene3D" id="2.60.120.1440">
    <property type="match status" value="1"/>
</dbReference>
<dbReference type="PANTHER" id="PTHR30273:SF2">
    <property type="entry name" value="PROTEIN FECR"/>
    <property type="match status" value="1"/>
</dbReference>
<dbReference type="InterPro" id="IPR012373">
    <property type="entry name" value="Ferrdict_sens_TM"/>
</dbReference>
<reference evidence="3 4" key="1">
    <citation type="submission" date="2017-05" db="EMBL/GenBank/DDBJ databases">
        <title>Complete and WGS of Bordetella genogroups.</title>
        <authorList>
            <person name="Spilker T."/>
            <person name="LiPuma J."/>
        </authorList>
    </citation>
    <scope>NUCLEOTIDE SEQUENCE [LARGE SCALE GENOMIC DNA]</scope>
    <source>
        <strain evidence="3 4">AU17164</strain>
    </source>
</reference>
<protein>
    <submittedName>
        <fullName evidence="3">Histidine kinase</fullName>
    </submittedName>
</protein>
<dbReference type="PIRSF" id="PIRSF018266">
    <property type="entry name" value="FecR"/>
    <property type="match status" value="1"/>
</dbReference>
<dbReference type="InterPro" id="IPR006860">
    <property type="entry name" value="FecR"/>
</dbReference>
<evidence type="ECO:0000259" key="1">
    <source>
        <dbReference type="Pfam" id="PF04773"/>
    </source>
</evidence>
<accession>A0A1W6YVZ5</accession>
<dbReference type="PANTHER" id="PTHR30273">
    <property type="entry name" value="PERIPLASMIC SIGNAL SENSOR AND SIGMA FACTOR ACTIVATOR FECR-RELATED"/>
    <property type="match status" value="1"/>
</dbReference>